<comment type="caution">
    <text evidence="3">The sequence shown here is derived from an EMBL/GenBank/DDBJ whole genome shotgun (WGS) entry which is preliminary data.</text>
</comment>
<dbReference type="Gene3D" id="3.60.40.10">
    <property type="entry name" value="PPM-type phosphatase domain"/>
    <property type="match status" value="1"/>
</dbReference>
<dbReference type="InterPro" id="IPR000700">
    <property type="entry name" value="PAS-assoc_C"/>
</dbReference>
<evidence type="ECO:0000259" key="2">
    <source>
        <dbReference type="PROSITE" id="PS50113"/>
    </source>
</evidence>
<dbReference type="AlphaFoldDB" id="W4QXS8"/>
<dbReference type="SUPFAM" id="SSF81606">
    <property type="entry name" value="PP2C-like"/>
    <property type="match status" value="1"/>
</dbReference>
<protein>
    <submittedName>
        <fullName evidence="3">Sigma factor sigB regulation protein RsbU-like protein</fullName>
    </submittedName>
</protein>
<sequence>MTINPVHSHIDNKVTHFVGIQKDVTEKKALDMELQQDLQLAKNLQQMMLSNSITDHSISISGFYLPCQNLGGDFYKWEKVNENQYAIFIIDVMGHGISPSLLTMSLNAEIKSSINQGIINPVDVMCNLNNHMFDIIPEETNILRHYFTCIYLLVDTKLRKVDYINAGHPTFYQKDGNNIQAFESTTTPIGLLRFFDCEAHSFSYNKDCELLLYTDGLTDHLQRDLQPLMAGEQTLEQIKKFDYSQTNDDICVVSVLLKGI</sequence>
<dbReference type="PANTHER" id="PTHR43156">
    <property type="entry name" value="STAGE II SPORULATION PROTEIN E-RELATED"/>
    <property type="match status" value="1"/>
</dbReference>
<accession>W4QXS8</accession>
<name>W4QXS8_HALA3</name>
<dbReference type="Gene3D" id="3.30.450.20">
    <property type="entry name" value="PAS domain"/>
    <property type="match status" value="1"/>
</dbReference>
<keyword evidence="1" id="KW-0378">Hydrolase</keyword>
<proteinExistence type="predicted"/>
<dbReference type="eggNOG" id="COG2208">
    <property type="taxonomic scope" value="Bacteria"/>
</dbReference>
<evidence type="ECO:0000313" key="3">
    <source>
        <dbReference type="EMBL" id="GAE36910.1"/>
    </source>
</evidence>
<organism evidence="3 4">
    <name type="scientific">Halalkalibacter akibai (strain ATCC 43226 / DSM 21942 / CIP 109018 / JCM 9157 / 1139)</name>
    <name type="common">Bacillus akibai</name>
    <dbReference type="NCBI Taxonomy" id="1236973"/>
    <lineage>
        <taxon>Bacteria</taxon>
        <taxon>Bacillati</taxon>
        <taxon>Bacillota</taxon>
        <taxon>Bacilli</taxon>
        <taxon>Bacillales</taxon>
        <taxon>Bacillaceae</taxon>
        <taxon>Halalkalibacter</taxon>
    </lineage>
</organism>
<dbReference type="InterPro" id="IPR001932">
    <property type="entry name" value="PPM-type_phosphatase-like_dom"/>
</dbReference>
<dbReference type="STRING" id="1236973.JCM9157_4145"/>
<dbReference type="OrthoDB" id="9763484at2"/>
<dbReference type="GO" id="GO:0016791">
    <property type="term" value="F:phosphatase activity"/>
    <property type="evidence" value="ECO:0007669"/>
    <property type="project" value="TreeGrafter"/>
</dbReference>
<reference evidence="3 4" key="1">
    <citation type="journal article" date="2014" name="Genome Announc.">
        <title>Draft Genome Sequences of Three Alkaliphilic Bacillus Strains, Bacillus wakoensis JCM 9140T, Bacillus akibai JCM 9157T, and Bacillus hemicellulosilyticus JCM 9152T.</title>
        <authorList>
            <person name="Yuki M."/>
            <person name="Oshima K."/>
            <person name="Suda W."/>
            <person name="Oshida Y."/>
            <person name="Kitamura K."/>
            <person name="Iida T."/>
            <person name="Hattori M."/>
            <person name="Ohkuma M."/>
        </authorList>
    </citation>
    <scope>NUCLEOTIDE SEQUENCE [LARGE SCALE GENOMIC DNA]</scope>
    <source>
        <strain evidence="3 4">JCM 9157</strain>
    </source>
</reference>
<evidence type="ECO:0000313" key="4">
    <source>
        <dbReference type="Proteomes" id="UP000018896"/>
    </source>
</evidence>
<gene>
    <name evidence="3" type="ORF">JCM9157_4145</name>
</gene>
<keyword evidence="4" id="KW-1185">Reference proteome</keyword>
<dbReference type="EMBL" id="BAUV01000047">
    <property type="protein sequence ID" value="GAE36910.1"/>
    <property type="molecule type" value="Genomic_DNA"/>
</dbReference>
<feature type="domain" description="PAC" evidence="2">
    <location>
        <begin position="1"/>
        <end position="36"/>
    </location>
</feature>
<dbReference type="Pfam" id="PF07228">
    <property type="entry name" value="SpoIIE"/>
    <property type="match status" value="1"/>
</dbReference>
<dbReference type="InterPro" id="IPR052016">
    <property type="entry name" value="Bact_Sigma-Reg"/>
</dbReference>
<dbReference type="InterPro" id="IPR036457">
    <property type="entry name" value="PPM-type-like_dom_sf"/>
</dbReference>
<dbReference type="PROSITE" id="PS50113">
    <property type="entry name" value="PAC"/>
    <property type="match status" value="1"/>
</dbReference>
<evidence type="ECO:0000256" key="1">
    <source>
        <dbReference type="ARBA" id="ARBA00022801"/>
    </source>
</evidence>
<dbReference type="PANTHER" id="PTHR43156:SF14">
    <property type="entry name" value="PHOSPHOSERINE PHOSPHATASE RSBP"/>
    <property type="match status" value="1"/>
</dbReference>
<dbReference type="Proteomes" id="UP000018896">
    <property type="component" value="Unassembled WGS sequence"/>
</dbReference>
<dbReference type="SMART" id="SM00331">
    <property type="entry name" value="PP2C_SIG"/>
    <property type="match status" value="1"/>
</dbReference>